<evidence type="ECO:0000313" key="7">
    <source>
        <dbReference type="EMBL" id="WJZ97832.1"/>
    </source>
</evidence>
<dbReference type="PROSITE" id="PS51682">
    <property type="entry name" value="SAM_OMT_I"/>
    <property type="match status" value="1"/>
</dbReference>
<comment type="similarity">
    <text evidence="1">Belongs to the IST1 family.</text>
</comment>
<dbReference type="Pfam" id="PF01596">
    <property type="entry name" value="Methyltransf_3"/>
    <property type="match status" value="2"/>
</dbReference>
<keyword evidence="2" id="KW-0489">Methyltransferase</keyword>
<dbReference type="InterPro" id="IPR002935">
    <property type="entry name" value="SAM_O-MeTrfase"/>
</dbReference>
<dbReference type="InterPro" id="IPR005061">
    <property type="entry name" value="Ist1"/>
</dbReference>
<evidence type="ECO:0000313" key="8">
    <source>
        <dbReference type="Proteomes" id="UP001227230"/>
    </source>
</evidence>
<dbReference type="InterPro" id="IPR029063">
    <property type="entry name" value="SAM-dependent_MTases_sf"/>
</dbReference>
<organism evidence="7 8">
    <name type="scientific">Vitis vinifera</name>
    <name type="common">Grape</name>
    <dbReference type="NCBI Taxonomy" id="29760"/>
    <lineage>
        <taxon>Eukaryota</taxon>
        <taxon>Viridiplantae</taxon>
        <taxon>Streptophyta</taxon>
        <taxon>Embryophyta</taxon>
        <taxon>Tracheophyta</taxon>
        <taxon>Spermatophyta</taxon>
        <taxon>Magnoliopsida</taxon>
        <taxon>eudicotyledons</taxon>
        <taxon>Gunneridae</taxon>
        <taxon>Pentapetalae</taxon>
        <taxon>rosids</taxon>
        <taxon>Vitales</taxon>
        <taxon>Vitaceae</taxon>
        <taxon>Viteae</taxon>
        <taxon>Vitis</taxon>
    </lineage>
</organism>
<feature type="compositionally biased region" description="Polar residues" evidence="6">
    <location>
        <begin position="1038"/>
        <end position="1053"/>
    </location>
</feature>
<dbReference type="PANTHER" id="PTHR12161:SF13">
    <property type="entry name" value="REGULATOR OF VPS4 ACTIVITY IN THE MVB PATHWAY PROTEIN"/>
    <property type="match status" value="1"/>
</dbReference>
<dbReference type="Pfam" id="PF03398">
    <property type="entry name" value="Ist1"/>
    <property type="match status" value="1"/>
</dbReference>
<feature type="compositionally biased region" description="Polar residues" evidence="6">
    <location>
        <begin position="1069"/>
        <end position="1084"/>
    </location>
</feature>
<feature type="compositionally biased region" description="Low complexity" evidence="6">
    <location>
        <begin position="236"/>
        <end position="261"/>
    </location>
</feature>
<feature type="compositionally biased region" description="Low complexity" evidence="6">
    <location>
        <begin position="445"/>
        <end position="456"/>
    </location>
</feature>
<feature type="compositionally biased region" description="Polar residues" evidence="6">
    <location>
        <begin position="344"/>
        <end position="360"/>
    </location>
</feature>
<feature type="compositionally biased region" description="Polar residues" evidence="6">
    <location>
        <begin position="860"/>
        <end position="873"/>
    </location>
</feature>
<reference evidence="7 8" key="1">
    <citation type="journal article" date="2023" name="Hortic Res">
        <title>The complete reference genome for grapevine (Vitis vinifera L.) genetics and breeding.</title>
        <authorList>
            <person name="Shi X."/>
            <person name="Cao S."/>
            <person name="Wang X."/>
            <person name="Huang S."/>
            <person name="Wang Y."/>
            <person name="Liu Z."/>
            <person name="Liu W."/>
            <person name="Leng X."/>
            <person name="Peng Y."/>
            <person name="Wang N."/>
            <person name="Wang Y."/>
            <person name="Ma Z."/>
            <person name="Xu X."/>
            <person name="Zhang F."/>
            <person name="Xue H."/>
            <person name="Zhong H."/>
            <person name="Wang Y."/>
            <person name="Zhang K."/>
            <person name="Velt A."/>
            <person name="Avia K."/>
            <person name="Holtgrawe D."/>
            <person name="Grimplet J."/>
            <person name="Matus J.T."/>
            <person name="Ware D."/>
            <person name="Wu X."/>
            <person name="Wang H."/>
            <person name="Liu C."/>
            <person name="Fang Y."/>
            <person name="Rustenholz C."/>
            <person name="Cheng Z."/>
            <person name="Xiao H."/>
            <person name="Zhou Y."/>
        </authorList>
    </citation>
    <scope>NUCLEOTIDE SEQUENCE [LARGE SCALE GENOMIC DNA]</scope>
    <source>
        <strain evidence="8">cv. Pinot noir / PN40024</strain>
        <tissue evidence="7">Leaf</tissue>
    </source>
</reference>
<name>A0ABY9CRG2_VITVI</name>
<dbReference type="EMBL" id="CP126658">
    <property type="protein sequence ID" value="WJZ97832.1"/>
    <property type="molecule type" value="Genomic_DNA"/>
</dbReference>
<dbReference type="SUPFAM" id="SSF53335">
    <property type="entry name" value="S-adenosyl-L-methionine-dependent methyltransferases"/>
    <property type="match status" value="1"/>
</dbReference>
<dbReference type="Gene3D" id="1.20.1260.60">
    <property type="entry name" value="Vacuolar protein sorting-associated protein Ist1"/>
    <property type="match status" value="1"/>
</dbReference>
<dbReference type="InterPro" id="IPR042277">
    <property type="entry name" value="IST1-like"/>
</dbReference>
<accession>A0ABY9CRG2</accession>
<evidence type="ECO:0000256" key="2">
    <source>
        <dbReference type="ARBA" id="ARBA00022603"/>
    </source>
</evidence>
<evidence type="ECO:0000256" key="4">
    <source>
        <dbReference type="ARBA" id="ARBA00022691"/>
    </source>
</evidence>
<dbReference type="Proteomes" id="UP001227230">
    <property type="component" value="Chromosome 11"/>
</dbReference>
<dbReference type="PANTHER" id="PTHR12161">
    <property type="entry name" value="IST1 FAMILY MEMBER"/>
    <property type="match status" value="1"/>
</dbReference>
<feature type="compositionally biased region" description="Polar residues" evidence="6">
    <location>
        <begin position="983"/>
        <end position="1025"/>
    </location>
</feature>
<evidence type="ECO:0000256" key="1">
    <source>
        <dbReference type="ARBA" id="ARBA00005536"/>
    </source>
</evidence>
<feature type="region of interest" description="Disordered" evidence="6">
    <location>
        <begin position="420"/>
        <end position="458"/>
    </location>
</feature>
<feature type="compositionally biased region" description="Polar residues" evidence="6">
    <location>
        <begin position="841"/>
        <end position="852"/>
    </location>
</feature>
<feature type="region of interest" description="Disordered" evidence="6">
    <location>
        <begin position="205"/>
        <end position="285"/>
    </location>
</feature>
<keyword evidence="8" id="KW-1185">Reference proteome</keyword>
<feature type="compositionally biased region" description="Basic and acidic residues" evidence="6">
    <location>
        <begin position="943"/>
        <end position="958"/>
    </location>
</feature>
<evidence type="ECO:0008006" key="9">
    <source>
        <dbReference type="Google" id="ProtNLM"/>
    </source>
</evidence>
<gene>
    <name evidence="7" type="ORF">VitviT2T_016407</name>
</gene>
<evidence type="ECO:0000256" key="3">
    <source>
        <dbReference type="ARBA" id="ARBA00022679"/>
    </source>
</evidence>
<feature type="compositionally biased region" description="Acidic residues" evidence="6">
    <location>
        <begin position="926"/>
        <end position="936"/>
    </location>
</feature>
<feature type="compositionally biased region" description="Basic and acidic residues" evidence="6">
    <location>
        <begin position="553"/>
        <end position="564"/>
    </location>
</feature>
<evidence type="ECO:0000256" key="5">
    <source>
        <dbReference type="ARBA" id="ARBA00023453"/>
    </source>
</evidence>
<feature type="compositionally biased region" description="Basic and acidic residues" evidence="6">
    <location>
        <begin position="784"/>
        <end position="796"/>
    </location>
</feature>
<protein>
    <recommendedName>
        <fullName evidence="9">Caffeoyl-CoA O-methyltransferase</fullName>
    </recommendedName>
</protein>
<feature type="region of interest" description="Disordered" evidence="6">
    <location>
        <begin position="340"/>
        <end position="405"/>
    </location>
</feature>
<feature type="compositionally biased region" description="Low complexity" evidence="6">
    <location>
        <begin position="874"/>
        <end position="888"/>
    </location>
</feature>
<dbReference type="Gene3D" id="3.40.50.150">
    <property type="entry name" value="Vaccinia Virus protein VP39"/>
    <property type="match status" value="2"/>
</dbReference>
<feature type="compositionally biased region" description="Basic and acidic residues" evidence="6">
    <location>
        <begin position="728"/>
        <end position="737"/>
    </location>
</feature>
<feature type="compositionally biased region" description="Basic and acidic residues" evidence="6">
    <location>
        <begin position="1085"/>
        <end position="1111"/>
    </location>
</feature>
<feature type="compositionally biased region" description="Polar residues" evidence="6">
    <location>
        <begin position="426"/>
        <end position="444"/>
    </location>
</feature>
<proteinExistence type="inferred from homology"/>
<feature type="compositionally biased region" description="Polar residues" evidence="6">
    <location>
        <begin position="395"/>
        <end position="405"/>
    </location>
</feature>
<feature type="compositionally biased region" description="Polar residues" evidence="6">
    <location>
        <begin position="626"/>
        <end position="636"/>
    </location>
</feature>
<keyword evidence="3" id="KW-0808">Transferase</keyword>
<comment type="similarity">
    <text evidence="5">Belongs to the class I-like SAM-binding methyltransferase superfamily. Cation-dependent O-methyltransferase family.</text>
</comment>
<evidence type="ECO:0000256" key="6">
    <source>
        <dbReference type="SAM" id="MobiDB-lite"/>
    </source>
</evidence>
<sequence length="1444" mass="160177">MLHRSFKPAKCKTSLKLAVSRIKLLKNRREAQLKQMKRDLAQLLQSGQDQTARIRVEHVVREEKTMAAYDLIEVYCEMIAARLPIIESQKNCPIDLKEAITSIIFASPRCSDIPELMEIRKHFTAKYGKDFISVALELRPECGVSRNLVEKLSATAPDGQTKIKILAAIAEEHNIKWEPKSFEENESKPPEVLLSGADTFEKASKMQMEPPDVQAPLSHGQKPDVPVNLYEHNVRSSQSSHNMSSYNSQNMSSLSSQNISSTDFGANKATMSGSSPPEPRPSGTVYEEMGFRHSYSENVNPLSPGRQNWNMEFKDATAAAQAAAESAERASMAARAAAELSSRGRVNTQYSTESQKSSAFDSRDEGPGKFAGSKFQGEHLSKVSANNSFHDRNPRSQNVQMDGNQQDNLEGVSERLYRDGNHRKSSQYSSLKSDPSSIDEVNTGQRSDSYSQRSSSAVEATKLEKGNFFEQSDKSEVGFLSEHQGGMKNENVDYSGNARIKRESSTLSPRSHSSAFGDAYDEISNLSILRSDNDAGENPFAARVVFDEYGSDDNDHKFDVGSKDSEEELNTDFQSLGRKSPTHLSANTSAWSPRQGRSGSMEKLSSQSDFSTEWRFPHDFSEGLIKSNSVAPSQPENLLPGTFDDSDGLSSESEKELDEPMFSGRTDPSIIHLNENVHTRDPEPTQSETQELEGSSFGEKGNSRSNRKPWVDSSSDDSDTTVPKRNQRREFKAESQKKFGFSDVSSPGRLKSVVDQNDLDREPFYNPADEEKHPQSQRSSRLSFVHEVKDKDDFDTKNLPSIMKSTEVGGLSSWESGKELNFETLTGGFRNKGYKRPPYVTQPSSNASSLSKPTADDTPPTVQQSVASSTPQHSIASTATQQSTGSSSVKSLASHAVHSQEAYNQEARTKVNKKSTSRSRPTYFDSDTDDSEEELPELPQHSSKKESYNQKAGVKDNTKLSPIGPITYFGMDDDSEEDIPKPTLTSTGRPTSSFSRRTKASSNFETSSYSKSAATYESATASNNSAERKTSSRRSHSTETMPNAWSQTMSSGQQERKLSSQRLHATESAPESQYQTKSPSQQESSEWHRSSEQATHKPMPEPKTSLEKESSKYPAIEQQSNPVPKTVASGGSESSKPSSSSTEPPSRENSIKKASHVHPKLPDYESLAARFQSLRVNRQLSCKEFRSFHCINPHIPGTAGLVVCWTAMEIAIKPNPVLLQNTTCVIERRMEHKNIEDPFGKRGLLMNHELYQYILDTSVYPREPEPLKELRHAMKDHPMSFLATSPDSGQFMALILRLMNGKKTIEIGVFTGYSLLLTTLSIPDDGKITAIDMDRKAYEVGLPIIKRPGLSTKSTSLSPQLYQPSFPGYHERLLNLLKVGGVIMYDNTLWGGTVALPDPSLAPQGRKSCWKDCIEFNKILATDTRIKISQAPLGDGVTICRRLY</sequence>
<feature type="compositionally biased region" description="Basic and acidic residues" evidence="6">
    <location>
        <begin position="758"/>
        <end position="774"/>
    </location>
</feature>
<feature type="region of interest" description="Disordered" evidence="6">
    <location>
        <begin position="550"/>
        <end position="610"/>
    </location>
</feature>
<feature type="compositionally biased region" description="Polar residues" evidence="6">
    <location>
        <begin position="684"/>
        <end position="693"/>
    </location>
</feature>
<feature type="region of interest" description="Disordered" evidence="6">
    <location>
        <begin position="625"/>
        <end position="800"/>
    </location>
</feature>
<feature type="compositionally biased region" description="Polar residues" evidence="6">
    <location>
        <begin position="582"/>
        <end position="610"/>
    </location>
</feature>
<keyword evidence="4" id="KW-0949">S-adenosyl-L-methionine</keyword>
<feature type="region of interest" description="Disordered" evidence="6">
    <location>
        <begin position="825"/>
        <end position="1158"/>
    </location>
</feature>
<feature type="compositionally biased region" description="Low complexity" evidence="6">
    <location>
        <begin position="1129"/>
        <end position="1144"/>
    </location>
</feature>